<proteinExistence type="predicted"/>
<keyword evidence="3" id="KW-1185">Reference proteome</keyword>
<feature type="region of interest" description="Disordered" evidence="1">
    <location>
        <begin position="57"/>
        <end position="76"/>
    </location>
</feature>
<dbReference type="EMBL" id="KV417686">
    <property type="protein sequence ID" value="KZP10097.1"/>
    <property type="molecule type" value="Genomic_DNA"/>
</dbReference>
<evidence type="ECO:0000256" key="1">
    <source>
        <dbReference type="SAM" id="MobiDB-lite"/>
    </source>
</evidence>
<name>A0A165Z036_9AGAM</name>
<accession>A0A165Z036</accession>
<evidence type="ECO:0000313" key="2">
    <source>
        <dbReference type="EMBL" id="KZP10097.1"/>
    </source>
</evidence>
<reference evidence="2 3" key="1">
    <citation type="journal article" date="2016" name="Mol. Biol. Evol.">
        <title>Comparative Genomics of Early-Diverging Mushroom-Forming Fungi Provides Insights into the Origins of Lignocellulose Decay Capabilities.</title>
        <authorList>
            <person name="Nagy L.G."/>
            <person name="Riley R."/>
            <person name="Tritt A."/>
            <person name="Adam C."/>
            <person name="Daum C."/>
            <person name="Floudas D."/>
            <person name="Sun H."/>
            <person name="Yadav J.S."/>
            <person name="Pangilinan J."/>
            <person name="Larsson K.H."/>
            <person name="Matsuura K."/>
            <person name="Barry K."/>
            <person name="Labutti K."/>
            <person name="Kuo R."/>
            <person name="Ohm R.A."/>
            <person name="Bhattacharya S.S."/>
            <person name="Shirouzu T."/>
            <person name="Yoshinaga Y."/>
            <person name="Martin F.M."/>
            <person name="Grigoriev I.V."/>
            <person name="Hibbett D.S."/>
        </authorList>
    </citation>
    <scope>NUCLEOTIDE SEQUENCE [LARGE SCALE GENOMIC DNA]</scope>
    <source>
        <strain evidence="2 3">CBS 109695</strain>
    </source>
</reference>
<protein>
    <submittedName>
        <fullName evidence="2">Uncharacterized protein</fullName>
    </submittedName>
</protein>
<organism evidence="2 3">
    <name type="scientific">Athelia psychrophila</name>
    <dbReference type="NCBI Taxonomy" id="1759441"/>
    <lineage>
        <taxon>Eukaryota</taxon>
        <taxon>Fungi</taxon>
        <taxon>Dikarya</taxon>
        <taxon>Basidiomycota</taxon>
        <taxon>Agaricomycotina</taxon>
        <taxon>Agaricomycetes</taxon>
        <taxon>Agaricomycetidae</taxon>
        <taxon>Atheliales</taxon>
        <taxon>Atheliaceae</taxon>
        <taxon>Athelia</taxon>
    </lineage>
</organism>
<sequence length="124" mass="13479">MPLLLATFASAAPLAMLRSGFSPGCIERLDQESNGPGWDGQCPWCVDDIKNGCVRTLPEEKKMPPPPPRQNESCGSRECLKKLSHSSRGGLRIVKTVDVAKVKAELALLPQPLLLHAFTKSPVF</sequence>
<dbReference type="Proteomes" id="UP000076532">
    <property type="component" value="Unassembled WGS sequence"/>
</dbReference>
<evidence type="ECO:0000313" key="3">
    <source>
        <dbReference type="Proteomes" id="UP000076532"/>
    </source>
</evidence>
<gene>
    <name evidence="2" type="ORF">FIBSPDRAFT_899980</name>
</gene>
<dbReference type="AlphaFoldDB" id="A0A165Z036"/>